<evidence type="ECO:0000313" key="2">
    <source>
        <dbReference type="Proteomes" id="UP000240978"/>
    </source>
</evidence>
<sequence length="102" mass="11124">MYVRLVLAVFLNVIVDGPPTHGVEMQVVVISKHSVVKKDTACVEVQNDTVEAYTLPPIVIAVVYLHAGLALNLKALKAKAPPTTASRAMMERKILAFFMAFC</sequence>
<dbReference type="EMBL" id="PYGK01000003">
    <property type="protein sequence ID" value="PSL33537.1"/>
    <property type="molecule type" value="Genomic_DNA"/>
</dbReference>
<accession>A0A2P8GHX0</accession>
<keyword evidence="2" id="KW-1185">Reference proteome</keyword>
<proteinExistence type="predicted"/>
<name>A0A2P8GHX0_9BACT</name>
<evidence type="ECO:0000313" key="1">
    <source>
        <dbReference type="EMBL" id="PSL33537.1"/>
    </source>
</evidence>
<comment type="caution">
    <text evidence="1">The sequence shown here is derived from an EMBL/GenBank/DDBJ whole genome shotgun (WGS) entry which is preliminary data.</text>
</comment>
<organism evidence="1 2">
    <name type="scientific">Chitinophaga ginsengisoli</name>
    <dbReference type="NCBI Taxonomy" id="363837"/>
    <lineage>
        <taxon>Bacteria</taxon>
        <taxon>Pseudomonadati</taxon>
        <taxon>Bacteroidota</taxon>
        <taxon>Chitinophagia</taxon>
        <taxon>Chitinophagales</taxon>
        <taxon>Chitinophagaceae</taxon>
        <taxon>Chitinophaga</taxon>
    </lineage>
</organism>
<dbReference type="Proteomes" id="UP000240978">
    <property type="component" value="Unassembled WGS sequence"/>
</dbReference>
<gene>
    <name evidence="1" type="ORF">CLV42_103520</name>
</gene>
<protein>
    <submittedName>
        <fullName evidence="1">Uncharacterized protein</fullName>
    </submittedName>
</protein>
<reference evidence="1 2" key="1">
    <citation type="submission" date="2018-03" db="EMBL/GenBank/DDBJ databases">
        <title>Genomic Encyclopedia of Archaeal and Bacterial Type Strains, Phase II (KMG-II): from individual species to whole genera.</title>
        <authorList>
            <person name="Goeker M."/>
        </authorList>
    </citation>
    <scope>NUCLEOTIDE SEQUENCE [LARGE SCALE GENOMIC DNA]</scope>
    <source>
        <strain evidence="1 2">DSM 18107</strain>
    </source>
</reference>
<dbReference type="AlphaFoldDB" id="A0A2P8GHX0"/>